<dbReference type="AlphaFoldDB" id="A0A0K9NWH9"/>
<dbReference type="Proteomes" id="UP000036987">
    <property type="component" value="Unassembled WGS sequence"/>
</dbReference>
<evidence type="ECO:0000313" key="1">
    <source>
        <dbReference type="EMBL" id="KMZ61013.1"/>
    </source>
</evidence>
<dbReference type="EMBL" id="LFYR01001545">
    <property type="protein sequence ID" value="KMZ61013.1"/>
    <property type="molecule type" value="Genomic_DNA"/>
</dbReference>
<evidence type="ECO:0000313" key="2">
    <source>
        <dbReference type="Proteomes" id="UP000036987"/>
    </source>
</evidence>
<organism evidence="1 2">
    <name type="scientific">Zostera marina</name>
    <name type="common">Eelgrass</name>
    <dbReference type="NCBI Taxonomy" id="29655"/>
    <lineage>
        <taxon>Eukaryota</taxon>
        <taxon>Viridiplantae</taxon>
        <taxon>Streptophyta</taxon>
        <taxon>Embryophyta</taxon>
        <taxon>Tracheophyta</taxon>
        <taxon>Spermatophyta</taxon>
        <taxon>Magnoliopsida</taxon>
        <taxon>Liliopsida</taxon>
        <taxon>Zosteraceae</taxon>
        <taxon>Zostera</taxon>
    </lineage>
</organism>
<proteinExistence type="predicted"/>
<reference evidence="2" key="1">
    <citation type="journal article" date="2016" name="Nature">
        <title>The genome of the seagrass Zostera marina reveals angiosperm adaptation to the sea.</title>
        <authorList>
            <person name="Olsen J.L."/>
            <person name="Rouze P."/>
            <person name="Verhelst B."/>
            <person name="Lin Y.-C."/>
            <person name="Bayer T."/>
            <person name="Collen J."/>
            <person name="Dattolo E."/>
            <person name="De Paoli E."/>
            <person name="Dittami S."/>
            <person name="Maumus F."/>
            <person name="Michel G."/>
            <person name="Kersting A."/>
            <person name="Lauritano C."/>
            <person name="Lohaus R."/>
            <person name="Toepel M."/>
            <person name="Tonon T."/>
            <person name="Vanneste K."/>
            <person name="Amirebrahimi M."/>
            <person name="Brakel J."/>
            <person name="Bostroem C."/>
            <person name="Chovatia M."/>
            <person name="Grimwood J."/>
            <person name="Jenkins J.W."/>
            <person name="Jueterbock A."/>
            <person name="Mraz A."/>
            <person name="Stam W.T."/>
            <person name="Tice H."/>
            <person name="Bornberg-Bauer E."/>
            <person name="Green P.J."/>
            <person name="Pearson G.A."/>
            <person name="Procaccini G."/>
            <person name="Duarte C.M."/>
            <person name="Schmutz J."/>
            <person name="Reusch T.B.H."/>
            <person name="Van de Peer Y."/>
        </authorList>
    </citation>
    <scope>NUCLEOTIDE SEQUENCE [LARGE SCALE GENOMIC DNA]</scope>
    <source>
        <strain evidence="2">cv. Finnish</strain>
    </source>
</reference>
<accession>A0A0K9NWH9</accession>
<keyword evidence="2" id="KW-1185">Reference proteome</keyword>
<gene>
    <name evidence="1" type="ORF">ZOSMA_55G00650</name>
</gene>
<protein>
    <submittedName>
        <fullName evidence="1">Uncharacterized protein</fullName>
    </submittedName>
</protein>
<name>A0A0K9NWH9_ZOSMR</name>
<sequence>MEWFGFPKEKYLKPYPKSSTTLCDWAECKKSPNKNCHKDSYQKEKHSKEIQCKP</sequence>
<comment type="caution">
    <text evidence="1">The sequence shown here is derived from an EMBL/GenBank/DDBJ whole genome shotgun (WGS) entry which is preliminary data.</text>
</comment>